<dbReference type="SMART" id="SM00875">
    <property type="entry name" value="BACK"/>
    <property type="match status" value="1"/>
</dbReference>
<dbReference type="Gene3D" id="1.25.40.420">
    <property type="match status" value="1"/>
</dbReference>
<reference evidence="2 3" key="1">
    <citation type="submission" date="2021-06" db="EMBL/GenBank/DDBJ databases">
        <title>Caerostris darwini draft genome.</title>
        <authorList>
            <person name="Kono N."/>
            <person name="Arakawa K."/>
        </authorList>
    </citation>
    <scope>NUCLEOTIDE SEQUENCE [LARGE SCALE GENOMIC DNA]</scope>
</reference>
<dbReference type="InterPro" id="IPR011333">
    <property type="entry name" value="SKP1/BTB/POZ_sf"/>
</dbReference>
<feature type="domain" description="BTB" evidence="1">
    <location>
        <begin position="21"/>
        <end position="92"/>
    </location>
</feature>
<dbReference type="Gene3D" id="3.30.710.10">
    <property type="entry name" value="Potassium Channel Kv1.1, Chain A"/>
    <property type="match status" value="1"/>
</dbReference>
<keyword evidence="3" id="KW-1185">Reference proteome</keyword>
<dbReference type="GO" id="GO:0005829">
    <property type="term" value="C:cytosol"/>
    <property type="evidence" value="ECO:0007669"/>
    <property type="project" value="TreeGrafter"/>
</dbReference>
<gene>
    <name evidence="2" type="primary">AVEN_117510_1</name>
    <name evidence="2" type="ORF">CDAR_87861</name>
</gene>
<evidence type="ECO:0000313" key="2">
    <source>
        <dbReference type="EMBL" id="GIY28470.1"/>
    </source>
</evidence>
<dbReference type="PANTHER" id="PTHR45774:SF4">
    <property type="entry name" value="AXUNDEAD, ISOFORM F"/>
    <property type="match status" value="1"/>
</dbReference>
<dbReference type="AlphaFoldDB" id="A0AAV4S2Y8"/>
<dbReference type="InterPro" id="IPR000210">
    <property type="entry name" value="BTB/POZ_dom"/>
</dbReference>
<dbReference type="SUPFAM" id="SSF54695">
    <property type="entry name" value="POZ domain"/>
    <property type="match status" value="1"/>
</dbReference>
<dbReference type="Proteomes" id="UP001054837">
    <property type="component" value="Unassembled WGS sequence"/>
</dbReference>
<name>A0AAV4S2Y8_9ARAC</name>
<sequence length="440" mass="50728">MRNYLGNGAAGCLLFFNERDSDVSIRVEWEGQRWHFPGHKLVLRTMSDVLRTMLDADMIEKRSNTITIKDCNPHSVKQFLRYLYMGTVDFNGWSPAVNLLKIAHKYSVQALISLCEAYLITTLVFSNACVLYELSRTYSLKLLKKQSQLFILEAGFIISATDGFFNLKARSLETFLGSSSFNMENEGSVLTCLREWAICECSRRCMTLSRSNVLSAMEPFLKHIRWPVIPEAHRTFIPSMLTEKFTENQPSLRRGFHVPASLQYHINYVKFVVELGAFHVPKYPRENTLCCLRFNVDNHVYMVGFRIVGLFSMNGRFFTDPCNLILSRDDNKTIIQFNLNSLSWTKGTVSGKESWNEMIAYLPFPIRLDPFSTYSLTLKCRGNKDMFYTRWPRTRLDSEVISTDLGHIVFRVTGHCYALTQLFILPAPPYRNICNISNSD</sequence>
<accession>A0AAV4S2Y8</accession>
<dbReference type="Pfam" id="PF07707">
    <property type="entry name" value="BACK"/>
    <property type="match status" value="1"/>
</dbReference>
<dbReference type="PANTHER" id="PTHR45774">
    <property type="entry name" value="BTB/POZ DOMAIN-CONTAINING"/>
    <property type="match status" value="1"/>
</dbReference>
<evidence type="ECO:0000313" key="3">
    <source>
        <dbReference type="Proteomes" id="UP001054837"/>
    </source>
</evidence>
<dbReference type="InterPro" id="IPR011705">
    <property type="entry name" value="BACK"/>
</dbReference>
<dbReference type="GO" id="GO:0022008">
    <property type="term" value="P:neurogenesis"/>
    <property type="evidence" value="ECO:0007669"/>
    <property type="project" value="TreeGrafter"/>
</dbReference>
<dbReference type="Pfam" id="PF00651">
    <property type="entry name" value="BTB"/>
    <property type="match status" value="1"/>
</dbReference>
<dbReference type="SMART" id="SM00225">
    <property type="entry name" value="BTB"/>
    <property type="match status" value="1"/>
</dbReference>
<organism evidence="2 3">
    <name type="scientific">Caerostris darwini</name>
    <dbReference type="NCBI Taxonomy" id="1538125"/>
    <lineage>
        <taxon>Eukaryota</taxon>
        <taxon>Metazoa</taxon>
        <taxon>Ecdysozoa</taxon>
        <taxon>Arthropoda</taxon>
        <taxon>Chelicerata</taxon>
        <taxon>Arachnida</taxon>
        <taxon>Araneae</taxon>
        <taxon>Araneomorphae</taxon>
        <taxon>Entelegynae</taxon>
        <taxon>Araneoidea</taxon>
        <taxon>Araneidae</taxon>
        <taxon>Caerostris</taxon>
    </lineage>
</organism>
<dbReference type="PROSITE" id="PS50097">
    <property type="entry name" value="BTB"/>
    <property type="match status" value="1"/>
</dbReference>
<dbReference type="EMBL" id="BPLQ01007175">
    <property type="protein sequence ID" value="GIY28470.1"/>
    <property type="molecule type" value="Genomic_DNA"/>
</dbReference>
<proteinExistence type="predicted"/>
<dbReference type="CDD" id="cd18186">
    <property type="entry name" value="BTB_POZ_ZBTB_KLHL-like"/>
    <property type="match status" value="1"/>
</dbReference>
<evidence type="ECO:0000259" key="1">
    <source>
        <dbReference type="PROSITE" id="PS50097"/>
    </source>
</evidence>
<comment type="caution">
    <text evidence="2">The sequence shown here is derived from an EMBL/GenBank/DDBJ whole genome shotgun (WGS) entry which is preliminary data.</text>
</comment>
<protein>
    <recommendedName>
        <fullName evidence="1">BTB domain-containing protein</fullName>
    </recommendedName>
</protein>